<name>A0A2X2WMV2_9FIRM</name>
<evidence type="ECO:0000313" key="2">
    <source>
        <dbReference type="Proteomes" id="UP000251853"/>
    </source>
</evidence>
<dbReference type="EMBL" id="UAVW01000016">
    <property type="protein sequence ID" value="SQB14889.1"/>
    <property type="molecule type" value="Genomic_DNA"/>
</dbReference>
<accession>A0A2X2WMV2</accession>
<dbReference type="AlphaFoldDB" id="A0A2X2WMV2"/>
<dbReference type="Proteomes" id="UP000251853">
    <property type="component" value="Unassembled WGS sequence"/>
</dbReference>
<gene>
    <name evidence="1" type="ORF">NCTC11224_03943</name>
</gene>
<dbReference type="RefSeq" id="WP_055176096.1">
    <property type="nucleotide sequence ID" value="NZ_JAIWZC010000001.1"/>
</dbReference>
<organism evidence="1 2">
    <name type="scientific">Enterocloster clostridioformis</name>
    <dbReference type="NCBI Taxonomy" id="1531"/>
    <lineage>
        <taxon>Bacteria</taxon>
        <taxon>Bacillati</taxon>
        <taxon>Bacillota</taxon>
        <taxon>Clostridia</taxon>
        <taxon>Lachnospirales</taxon>
        <taxon>Lachnospiraceae</taxon>
        <taxon>Enterocloster</taxon>
    </lineage>
</organism>
<protein>
    <submittedName>
        <fullName evidence="1">Uncharacterized protein</fullName>
    </submittedName>
</protein>
<reference evidence="1 2" key="1">
    <citation type="submission" date="2018-06" db="EMBL/GenBank/DDBJ databases">
        <authorList>
            <consortium name="Pathogen Informatics"/>
            <person name="Doyle S."/>
        </authorList>
    </citation>
    <scope>NUCLEOTIDE SEQUENCE [LARGE SCALE GENOMIC DNA]</scope>
    <source>
        <strain evidence="1 2">NCTC11224</strain>
    </source>
</reference>
<sequence length="82" mass="9054">MGPERCLLCGAIIPEGSQVCPVCMSEYGPAELEPEQELRDIAEVLKITANTDRNIQNSMEAILRIADRLERKKRNAAAGKEV</sequence>
<evidence type="ECO:0000313" key="1">
    <source>
        <dbReference type="EMBL" id="SQB14889.1"/>
    </source>
</evidence>
<proteinExistence type="predicted"/>
<keyword evidence="2" id="KW-1185">Reference proteome</keyword>